<dbReference type="NCBIfam" id="TIGR00021">
    <property type="entry name" value="rpiA"/>
    <property type="match status" value="1"/>
</dbReference>
<dbReference type="InterPro" id="IPR004788">
    <property type="entry name" value="Ribose5P_isomerase_type_A"/>
</dbReference>
<feature type="active site" description="Proton acceptor" evidence="2">
    <location>
        <position position="105"/>
    </location>
</feature>
<dbReference type="NCBIfam" id="NF001924">
    <property type="entry name" value="PRK00702.1"/>
    <property type="match status" value="1"/>
</dbReference>
<comment type="similarity">
    <text evidence="2">Belongs to the ribose 5-phosphate isomerase family.</text>
</comment>
<dbReference type="GO" id="GO:0016853">
    <property type="term" value="F:isomerase activity"/>
    <property type="evidence" value="ECO:0007669"/>
    <property type="project" value="UniProtKB-KW"/>
</dbReference>
<dbReference type="Pfam" id="PF06026">
    <property type="entry name" value="Rib_5-P_isom_A"/>
    <property type="match status" value="1"/>
</dbReference>
<dbReference type="InterPro" id="IPR037171">
    <property type="entry name" value="NagB/RpiA_transferase-like"/>
</dbReference>
<comment type="catalytic activity">
    <reaction evidence="2">
        <text>aldehydo-D-ribose 5-phosphate = D-ribulose 5-phosphate</text>
        <dbReference type="Rhea" id="RHEA:14657"/>
        <dbReference type="ChEBI" id="CHEBI:58121"/>
        <dbReference type="ChEBI" id="CHEBI:58273"/>
        <dbReference type="EC" id="5.3.1.6"/>
    </reaction>
</comment>
<protein>
    <recommendedName>
        <fullName evidence="2">Ribose-5-phosphate isomerase A</fullName>
        <ecNumber evidence="2">5.3.1.6</ecNumber>
    </recommendedName>
    <alternativeName>
        <fullName evidence="2">Phosphoriboisomerase A</fullName>
        <shortName evidence="2">PRI</shortName>
    </alternativeName>
</protein>
<keyword evidence="1 2" id="KW-0413">Isomerase</keyword>
<dbReference type="Gene3D" id="3.40.50.1360">
    <property type="match status" value="1"/>
</dbReference>
<organism evidence="3 4">
    <name type="scientific">Zobellia uliginosa</name>
    <dbReference type="NCBI Taxonomy" id="143224"/>
    <lineage>
        <taxon>Bacteria</taxon>
        <taxon>Pseudomonadati</taxon>
        <taxon>Bacteroidota</taxon>
        <taxon>Flavobacteriia</taxon>
        <taxon>Flavobacteriales</taxon>
        <taxon>Flavobacteriaceae</taxon>
        <taxon>Zobellia</taxon>
    </lineage>
</organism>
<dbReference type="CDD" id="cd01398">
    <property type="entry name" value="RPI_A"/>
    <property type="match status" value="1"/>
</dbReference>
<sequence length="224" mass="24357">MNIEKEKWNAAIASAEYVKNGMLVGLGSGSTAAFMIAELGKRVAGGLIMKGVPSSNTTARLAKQAGISLISLEDAGTLDINIDGADEFDARLRLIKGGGGAMLREKILAHNSRFNLIIADSGKQVDRLGKFKLPLETIPFATQNIMEELGKMDLHPQLRMKKEAVYKTDENNCIVDVDIFQKDDLEELNRTLIQIPGVVETGLFLSTTDMVLMGKGQTVTSFKK</sequence>
<reference evidence="3 4" key="1">
    <citation type="submission" date="2017-01" db="EMBL/GenBank/DDBJ databases">
        <authorList>
            <person name="Varghese N."/>
            <person name="Submissions S."/>
        </authorList>
    </citation>
    <scope>NUCLEOTIDE SEQUENCE [LARGE SCALE GENOMIC DNA]</scope>
    <source>
        <strain evidence="3 4">DSM 2061</strain>
    </source>
</reference>
<gene>
    <name evidence="2" type="primary">rpiA</name>
    <name evidence="3" type="ORF">SAMN05421766_106194</name>
</gene>
<dbReference type="EC" id="5.3.1.6" evidence="2"/>
<feature type="binding site" evidence="2">
    <location>
        <begin position="83"/>
        <end position="86"/>
    </location>
    <ligand>
        <name>substrate</name>
    </ligand>
</feature>
<comment type="subunit">
    <text evidence="2">Homodimer.</text>
</comment>
<dbReference type="PANTHER" id="PTHR11934:SF0">
    <property type="entry name" value="RIBOSE-5-PHOSPHATE ISOMERASE"/>
    <property type="match status" value="1"/>
</dbReference>
<dbReference type="Proteomes" id="UP000185728">
    <property type="component" value="Unassembled WGS sequence"/>
</dbReference>
<evidence type="ECO:0000256" key="1">
    <source>
        <dbReference type="ARBA" id="ARBA00023235"/>
    </source>
</evidence>
<dbReference type="HAMAP" id="MF_00170">
    <property type="entry name" value="Rib_5P_isom_A"/>
    <property type="match status" value="1"/>
</dbReference>
<name>A0ABY1L0N5_9FLAO</name>
<dbReference type="EMBL" id="FTOB01000006">
    <property type="protein sequence ID" value="SIS99934.1"/>
    <property type="molecule type" value="Genomic_DNA"/>
</dbReference>
<feature type="binding site" evidence="2">
    <location>
        <begin position="28"/>
        <end position="31"/>
    </location>
    <ligand>
        <name>substrate</name>
    </ligand>
</feature>
<dbReference type="SUPFAM" id="SSF100950">
    <property type="entry name" value="NagB/RpiA/CoA transferase-like"/>
    <property type="match status" value="1"/>
</dbReference>
<comment type="pathway">
    <text evidence="2">Carbohydrate degradation; pentose phosphate pathway; D-ribose 5-phosphate from D-ribulose 5-phosphate (non-oxidative stage): step 1/1.</text>
</comment>
<feature type="binding site" evidence="2">
    <location>
        <position position="123"/>
    </location>
    <ligand>
        <name>substrate</name>
    </ligand>
</feature>
<dbReference type="InterPro" id="IPR020672">
    <property type="entry name" value="Ribose5P_isomerase_typA_subgr"/>
</dbReference>
<keyword evidence="4" id="KW-1185">Reference proteome</keyword>
<evidence type="ECO:0000313" key="4">
    <source>
        <dbReference type="Proteomes" id="UP000185728"/>
    </source>
</evidence>
<dbReference type="Gene3D" id="3.30.70.260">
    <property type="match status" value="1"/>
</dbReference>
<dbReference type="SUPFAM" id="SSF75445">
    <property type="entry name" value="D-ribose-5-phosphate isomerase (RpiA), lid domain"/>
    <property type="match status" value="1"/>
</dbReference>
<dbReference type="RefSeq" id="WP_076456659.1">
    <property type="nucleotide sequence ID" value="NZ_FTOB01000006.1"/>
</dbReference>
<evidence type="ECO:0000256" key="2">
    <source>
        <dbReference type="HAMAP-Rule" id="MF_00170"/>
    </source>
</evidence>
<comment type="caution">
    <text evidence="3">The sequence shown here is derived from an EMBL/GenBank/DDBJ whole genome shotgun (WGS) entry which is preliminary data.</text>
</comment>
<evidence type="ECO:0000313" key="3">
    <source>
        <dbReference type="EMBL" id="SIS99934.1"/>
    </source>
</evidence>
<accession>A0ABY1L0N5</accession>
<feature type="binding site" evidence="2">
    <location>
        <begin position="96"/>
        <end position="99"/>
    </location>
    <ligand>
        <name>substrate</name>
    </ligand>
</feature>
<comment type="function">
    <text evidence="2">Catalyzes the reversible conversion of ribose-5-phosphate to ribulose 5-phosphate.</text>
</comment>
<dbReference type="PANTHER" id="PTHR11934">
    <property type="entry name" value="RIBOSE-5-PHOSPHATE ISOMERASE"/>
    <property type="match status" value="1"/>
</dbReference>
<proteinExistence type="inferred from homology"/>